<feature type="compositionally biased region" description="Polar residues" evidence="6">
    <location>
        <begin position="9"/>
        <end position="24"/>
    </location>
</feature>
<feature type="domain" description="Cyclin C-terminal" evidence="8">
    <location>
        <begin position="209"/>
        <end position="327"/>
    </location>
</feature>
<dbReference type="GeneTree" id="ENSGT00940000155405"/>
<reference evidence="9" key="4">
    <citation type="submission" date="2025-09" db="UniProtKB">
        <authorList>
            <consortium name="Ensembl"/>
        </authorList>
    </citation>
    <scope>IDENTIFICATION</scope>
</reference>
<evidence type="ECO:0000256" key="1">
    <source>
        <dbReference type="ARBA" id="ARBA00022618"/>
    </source>
</evidence>
<feature type="region of interest" description="Disordered" evidence="6">
    <location>
        <begin position="1"/>
        <end position="28"/>
    </location>
</feature>
<dbReference type="GO" id="GO:0016538">
    <property type="term" value="F:cyclin-dependent protein serine/threonine kinase regulator activity"/>
    <property type="evidence" value="ECO:0007669"/>
    <property type="project" value="InterPro"/>
</dbReference>
<feature type="domain" description="Cyclin-like" evidence="7">
    <location>
        <begin position="213"/>
        <end position="294"/>
    </location>
</feature>
<evidence type="ECO:0000313" key="9">
    <source>
        <dbReference type="Ensembl" id="ENSGGOP00000031433.1"/>
    </source>
</evidence>
<dbReference type="EMBL" id="CABD030049765">
    <property type="status" value="NOT_ANNOTATED_CDS"/>
    <property type="molecule type" value="Genomic_DNA"/>
</dbReference>
<dbReference type="SMART" id="SM00385">
    <property type="entry name" value="CYCLIN"/>
    <property type="match status" value="2"/>
</dbReference>
<evidence type="ECO:0000256" key="4">
    <source>
        <dbReference type="ARBA" id="ARBA00023306"/>
    </source>
</evidence>
<dbReference type="InterPro" id="IPR046965">
    <property type="entry name" value="Cyclin_A/B-like"/>
</dbReference>
<dbReference type="InterPro" id="IPR004367">
    <property type="entry name" value="Cyclin_C-dom"/>
</dbReference>
<reference evidence="10" key="1">
    <citation type="submission" date="2011-05" db="EMBL/GenBank/DDBJ databases">
        <title>Insights into the evolution of the great apes provided by the gorilla genome.</title>
        <authorList>
            <person name="Scally A."/>
        </authorList>
    </citation>
    <scope>NUCLEOTIDE SEQUENCE [LARGE SCALE GENOMIC DNA]</scope>
</reference>
<proteinExistence type="inferred from homology"/>
<evidence type="ECO:0000259" key="7">
    <source>
        <dbReference type="SMART" id="SM00385"/>
    </source>
</evidence>
<evidence type="ECO:0000259" key="8">
    <source>
        <dbReference type="SMART" id="SM01332"/>
    </source>
</evidence>
<dbReference type="Pfam" id="PF02984">
    <property type="entry name" value="Cyclin_C"/>
    <property type="match status" value="1"/>
</dbReference>
<dbReference type="InterPro" id="IPR036915">
    <property type="entry name" value="Cyclin-like_sf"/>
</dbReference>
<evidence type="ECO:0000256" key="3">
    <source>
        <dbReference type="ARBA" id="ARBA00023127"/>
    </source>
</evidence>
<dbReference type="AlphaFoldDB" id="A0A2I2Y954"/>
<keyword evidence="1" id="KW-0132">Cell division</keyword>
<dbReference type="GO" id="GO:0044772">
    <property type="term" value="P:mitotic cell cycle phase transition"/>
    <property type="evidence" value="ECO:0007669"/>
    <property type="project" value="InterPro"/>
</dbReference>
<dbReference type="InterPro" id="IPR039361">
    <property type="entry name" value="Cyclin"/>
</dbReference>
<dbReference type="PANTHER" id="PTHR10177">
    <property type="entry name" value="CYCLINS"/>
    <property type="match status" value="1"/>
</dbReference>
<protein>
    <recommendedName>
        <fullName evidence="11">Cyclin N-terminal domain-containing protein</fullName>
    </recommendedName>
</protein>
<dbReference type="SUPFAM" id="SSF47954">
    <property type="entry name" value="Cyclin-like"/>
    <property type="match status" value="2"/>
</dbReference>
<dbReference type="Pfam" id="PF00134">
    <property type="entry name" value="Cyclin_N"/>
    <property type="match status" value="1"/>
</dbReference>
<name>A0A2I2Y954_GORGO</name>
<comment type="similarity">
    <text evidence="5">Belongs to the cyclin family.</text>
</comment>
<dbReference type="FunFam" id="1.10.472.10:FF:000251">
    <property type="entry name" value="Uncharacterized protein"/>
    <property type="match status" value="1"/>
</dbReference>
<evidence type="ECO:0000256" key="6">
    <source>
        <dbReference type="SAM" id="MobiDB-lite"/>
    </source>
</evidence>
<evidence type="ECO:0000256" key="2">
    <source>
        <dbReference type="ARBA" id="ARBA00022776"/>
    </source>
</evidence>
<reference evidence="9 10" key="2">
    <citation type="journal article" date="2012" name="Nature">
        <title>Insights into hominid evolution from the gorilla genome sequence.</title>
        <authorList>
            <person name="Scally A."/>
            <person name="Dutheil J.Y."/>
            <person name="Hillier L.W."/>
            <person name="Jordan G.E."/>
            <person name="Goodhead I."/>
            <person name="Herrero J."/>
            <person name="Hobolth A."/>
            <person name="Lappalainen T."/>
            <person name="Mailund T."/>
            <person name="Marques-Bonet T."/>
            <person name="McCarthy S."/>
            <person name="Montgomery S.H."/>
            <person name="Schwalie P.C."/>
            <person name="Tang Y.A."/>
            <person name="Ward M.C."/>
            <person name="Xue Y."/>
            <person name="Yngvadottir B."/>
            <person name="Alkan C."/>
            <person name="Andersen L.N."/>
            <person name="Ayub Q."/>
            <person name="Ball E.V."/>
            <person name="Beal K."/>
            <person name="Bradley B.J."/>
            <person name="Chen Y."/>
            <person name="Clee C.M."/>
            <person name="Fitzgerald S."/>
            <person name="Graves T.A."/>
            <person name="Gu Y."/>
            <person name="Heath P."/>
            <person name="Heger A."/>
            <person name="Karakoc E."/>
            <person name="Kolb-Kokocinski A."/>
            <person name="Laird G.K."/>
            <person name="Lunter G."/>
            <person name="Meader S."/>
            <person name="Mort M."/>
            <person name="Mullikin J.C."/>
            <person name="Munch K."/>
            <person name="O'Connor T.D."/>
            <person name="Phillips A.D."/>
            <person name="Prado-Martinez J."/>
            <person name="Rogers A.S."/>
            <person name="Sajjadian S."/>
            <person name="Schmidt D."/>
            <person name="Shaw K."/>
            <person name="Simpson J.T."/>
            <person name="Stenson P.D."/>
            <person name="Turner D.J."/>
            <person name="Vigilant L."/>
            <person name="Vilella A.J."/>
            <person name="Whitener W."/>
            <person name="Zhu B."/>
            <person name="Cooper D.N."/>
            <person name="de Jong P."/>
            <person name="Dermitzakis E.T."/>
            <person name="Eichler E.E."/>
            <person name="Flicek P."/>
            <person name="Goldman N."/>
            <person name="Mundy N.I."/>
            <person name="Ning Z."/>
            <person name="Odom D.T."/>
            <person name="Ponting C.P."/>
            <person name="Quail M.A."/>
            <person name="Ryder O.A."/>
            <person name="Searle S.M."/>
            <person name="Warren W.C."/>
            <person name="Wilson R.K."/>
            <person name="Schierup M.H."/>
            <person name="Rogers J."/>
            <person name="Tyler-Smith C."/>
            <person name="Durbin R."/>
        </authorList>
    </citation>
    <scope>NUCLEOTIDE SEQUENCE [LARGE SCALE GENOMIC DNA]</scope>
</reference>
<organism evidence="9 10">
    <name type="scientific">Gorilla gorilla gorilla</name>
    <name type="common">Western lowland gorilla</name>
    <dbReference type="NCBI Taxonomy" id="9595"/>
    <lineage>
        <taxon>Eukaryota</taxon>
        <taxon>Metazoa</taxon>
        <taxon>Chordata</taxon>
        <taxon>Craniata</taxon>
        <taxon>Vertebrata</taxon>
        <taxon>Euteleostomi</taxon>
        <taxon>Mammalia</taxon>
        <taxon>Eutheria</taxon>
        <taxon>Euarchontoglires</taxon>
        <taxon>Primates</taxon>
        <taxon>Haplorrhini</taxon>
        <taxon>Catarrhini</taxon>
        <taxon>Hominidae</taxon>
        <taxon>Gorilla</taxon>
    </lineage>
</organism>
<dbReference type="InterPro" id="IPR013763">
    <property type="entry name" value="Cyclin-like_dom"/>
</dbReference>
<keyword evidence="4" id="KW-0131">Cell cycle</keyword>
<dbReference type="GO" id="GO:0051301">
    <property type="term" value="P:cell division"/>
    <property type="evidence" value="ECO:0007669"/>
    <property type="project" value="UniProtKB-KW"/>
</dbReference>
<sequence>RETEMKRTVSPSVKNSQETGVNSKPKSHVTIRVTARAAQVAKKAQNTKVPVQPRETTNVNKLKPTASMEMLAPKCPSPIPEDASMKEENICQAFSDALLYKIENIDNKDLNNPQLCSDYVKDIYQYLRQLEILQHTILVDWLVQIHSKFRLLQETLYVCPVSQRKLQLVWITALLLASKYEEMFSPNIEGFVYITDNAYTKLKFELGGPLPLHFLRQASKAGKADVEQHTLAKYLMELTLIDYDMMHYHPSKAATAASCLSQKVLGQGKWNLKQQCYTGYTQNEVLEVMQHVAKNVLKVNENLTKFIAIKNKYASNKFLKISMIPQLNSKAIKDLAFPLMGGS</sequence>
<keyword evidence="2" id="KW-0498">Mitosis</keyword>
<dbReference type="Proteomes" id="UP000001519">
    <property type="component" value="Chromosome 7"/>
</dbReference>
<dbReference type="Ensembl" id="ENSGGOT00000065663.1">
    <property type="protein sequence ID" value="ENSGGOP00000031433.1"/>
    <property type="gene ID" value="ENSGGOG00000024483.2"/>
</dbReference>
<reference evidence="9" key="3">
    <citation type="submission" date="2025-08" db="UniProtKB">
        <authorList>
            <consortium name="Ensembl"/>
        </authorList>
    </citation>
    <scope>IDENTIFICATION</scope>
</reference>
<dbReference type="PIRSF" id="PIRSF001771">
    <property type="entry name" value="Cyclin_A_B_D_E"/>
    <property type="match status" value="1"/>
</dbReference>
<keyword evidence="3 5" id="KW-0195">Cyclin</keyword>
<feature type="domain" description="Cyclin-like" evidence="7">
    <location>
        <begin position="140"/>
        <end position="205"/>
    </location>
</feature>
<evidence type="ECO:0000256" key="5">
    <source>
        <dbReference type="RuleBase" id="RU000383"/>
    </source>
</evidence>
<dbReference type="SMART" id="SM01332">
    <property type="entry name" value="Cyclin_C"/>
    <property type="match status" value="1"/>
</dbReference>
<keyword evidence="10" id="KW-1185">Reference proteome</keyword>
<dbReference type="InterPro" id="IPR006671">
    <property type="entry name" value="Cyclin_N"/>
</dbReference>
<dbReference type="Gene3D" id="1.10.472.10">
    <property type="entry name" value="Cyclin-like"/>
    <property type="match status" value="2"/>
</dbReference>
<accession>A0A2I2Y954</accession>
<evidence type="ECO:0008006" key="11">
    <source>
        <dbReference type="Google" id="ProtNLM"/>
    </source>
</evidence>
<evidence type="ECO:0000313" key="10">
    <source>
        <dbReference type="Proteomes" id="UP000001519"/>
    </source>
</evidence>